<dbReference type="Proteomes" id="UP000231843">
    <property type="component" value="Unassembled WGS sequence"/>
</dbReference>
<dbReference type="Gene3D" id="3.30.2090.10">
    <property type="entry name" value="Multidrug efflux transporter AcrB TolC docking domain, DN and DC subdomains"/>
    <property type="match status" value="2"/>
</dbReference>
<dbReference type="Gene3D" id="3.30.70.1430">
    <property type="entry name" value="Multidrug efflux transporter AcrB pore domain"/>
    <property type="match status" value="2"/>
</dbReference>
<keyword evidence="1" id="KW-1133">Transmembrane helix</keyword>
<dbReference type="EMBL" id="NPEA01000003">
    <property type="protein sequence ID" value="PJZ78151.1"/>
    <property type="molecule type" value="Genomic_DNA"/>
</dbReference>
<dbReference type="Gene3D" id="3.30.70.1440">
    <property type="entry name" value="Multidrug efflux transporter AcrB pore domain"/>
    <property type="match status" value="1"/>
</dbReference>
<name>A0A2N0A1Q9_9LEPT</name>
<dbReference type="SUPFAM" id="SSF82714">
    <property type="entry name" value="Multidrug efflux transporter AcrB TolC docking domain, DN and DC subdomains"/>
    <property type="match status" value="2"/>
</dbReference>
<dbReference type="RefSeq" id="WP_100767855.1">
    <property type="nucleotide sequence ID" value="NZ_NPEA01000003.1"/>
</dbReference>
<dbReference type="SUPFAM" id="SSF82693">
    <property type="entry name" value="Multidrug efflux transporter AcrB pore domain, PN1, PN2, PC1 and PC2 subdomains"/>
    <property type="match status" value="2"/>
</dbReference>
<dbReference type="GO" id="GO:0042910">
    <property type="term" value="F:xenobiotic transmembrane transporter activity"/>
    <property type="evidence" value="ECO:0007669"/>
    <property type="project" value="TreeGrafter"/>
</dbReference>
<dbReference type="AlphaFoldDB" id="A0A2N0A1Q9"/>
<dbReference type="InterPro" id="IPR027463">
    <property type="entry name" value="AcrB_DN_DC_subdom"/>
</dbReference>
<protein>
    <submittedName>
        <fullName evidence="2">Acriflavin resistance protein</fullName>
    </submittedName>
</protein>
<keyword evidence="1" id="KW-0472">Membrane</keyword>
<feature type="transmembrane region" description="Helical" evidence="1">
    <location>
        <begin position="378"/>
        <end position="396"/>
    </location>
</feature>
<gene>
    <name evidence="2" type="ORF">CH365_07010</name>
</gene>
<feature type="transmembrane region" description="Helical" evidence="1">
    <location>
        <begin position="403"/>
        <end position="422"/>
    </location>
</feature>
<evidence type="ECO:0000313" key="3">
    <source>
        <dbReference type="Proteomes" id="UP000231843"/>
    </source>
</evidence>
<feature type="transmembrane region" description="Helical" evidence="1">
    <location>
        <begin position="328"/>
        <end position="345"/>
    </location>
</feature>
<dbReference type="OrthoDB" id="312106at2"/>
<feature type="transmembrane region" description="Helical" evidence="1">
    <location>
        <begin position="858"/>
        <end position="875"/>
    </location>
</feature>
<dbReference type="InterPro" id="IPR001036">
    <property type="entry name" value="Acrflvin-R"/>
</dbReference>
<feature type="transmembrane region" description="Helical" evidence="1">
    <location>
        <begin position="428"/>
        <end position="446"/>
    </location>
</feature>
<dbReference type="GO" id="GO:0005886">
    <property type="term" value="C:plasma membrane"/>
    <property type="evidence" value="ECO:0007669"/>
    <property type="project" value="TreeGrafter"/>
</dbReference>
<keyword evidence="3" id="KW-1185">Reference proteome</keyword>
<proteinExistence type="predicted"/>
<comment type="caution">
    <text evidence="2">The sequence shown here is derived from an EMBL/GenBank/DDBJ whole genome shotgun (WGS) entry which is preliminary data.</text>
</comment>
<dbReference type="Gene3D" id="3.30.70.1320">
    <property type="entry name" value="Multidrug efflux transporter AcrB pore domain like"/>
    <property type="match status" value="1"/>
</dbReference>
<evidence type="ECO:0000313" key="2">
    <source>
        <dbReference type="EMBL" id="PJZ78151.1"/>
    </source>
</evidence>
<accession>A0A2N0A1Q9</accession>
<sequence>MLLKIKRISKSRPGAFLSLFSILLLLSLLRIFNVPLQTFPDLKSPTVTVTTSWPGTDVSKIEREITFPLEESISSLGGISKIRSVTESGKSMITISFTTGINLSVKIAELREKIEIISVRFPRDVRRPSIQSFDSSESPVFIASVANVDEQDLFETRRLIEQKVKPYMEGVPGIGRVLVVGGEDKEILVSCDRDRLEAENLTIGDVLNIVRQGSLYSRIGIEKGGNIEVPIYLDNRKYTPTDFASLPISFRGQGTLFLRDVAKVEYANKDLETIFRRNGKAGVSIYAYASGSVTFSSRAIRQAAKNLETEGIELRILYDKNEQIQEEMLIRFLFTGIIFILYLAVNSFRKTFTKIIGFLYSLICTASILSLISHKIGATLFIGINVTFCLLILRKLFFKNKGLYGSVYIAIGWIICAYYIINPEFLKLLLQASVSQIVFTILFLTFNITEKKRFPFLHKMEVLDKKIFRACAPFILTFRTVIFKYKEKLSKKYKSLSFFIEKSSSKLDKYEISDKIRRYSVIQIFIISLPFIFCFFVHRSYSNPLSRRTVIGRIELPSGTGIGATDKVAKKVETVILAAKVSDEVLTTVESDHANLIIKLKRGESPNAELLAFLKNGIGKQAPAYVSLLPDRDNETNIETTFEIRGPDQSELDRLVKIFSKETSGMPEVEETVLRYKGPRDEFIMDLDPSKSSQSLLETSRLGEDIRLTLQGGVGAKAFTNSKLYDVRIRSTEEFRESKTSLNKIKVRNSASKFVPVEEITSGKEDSTPVKIYHSDRKRSLSFSVRLRNDSRGYIDKVTERVDEVPLPGDYTINASEEESIIKRMDVSFLLTISVIILLPLVSYFGSSDLYTRFLAQSYKLSALFILLVIVFPEWRSDSYIYFILLGLFI</sequence>
<dbReference type="Pfam" id="PF00873">
    <property type="entry name" value="ACR_tran"/>
    <property type="match status" value="2"/>
</dbReference>
<feature type="transmembrane region" description="Helical" evidence="1">
    <location>
        <begin position="827"/>
        <end position="846"/>
    </location>
</feature>
<dbReference type="PRINTS" id="PR00702">
    <property type="entry name" value="ACRIFLAVINRP"/>
</dbReference>
<feature type="transmembrane region" description="Helical" evidence="1">
    <location>
        <begin position="519"/>
        <end position="538"/>
    </location>
</feature>
<dbReference type="PANTHER" id="PTHR32063">
    <property type="match status" value="1"/>
</dbReference>
<organism evidence="2 3">
    <name type="scientific">Leptospira neocaledonica</name>
    <dbReference type="NCBI Taxonomy" id="2023192"/>
    <lineage>
        <taxon>Bacteria</taxon>
        <taxon>Pseudomonadati</taxon>
        <taxon>Spirochaetota</taxon>
        <taxon>Spirochaetia</taxon>
        <taxon>Leptospirales</taxon>
        <taxon>Leptospiraceae</taxon>
        <taxon>Leptospira</taxon>
    </lineage>
</organism>
<feature type="transmembrane region" description="Helical" evidence="1">
    <location>
        <begin position="352"/>
        <end position="372"/>
    </location>
</feature>
<reference evidence="2 3" key="1">
    <citation type="submission" date="2017-07" db="EMBL/GenBank/DDBJ databases">
        <title>Leptospira spp. isolated from tropical soils.</title>
        <authorList>
            <person name="Thibeaux R."/>
            <person name="Iraola G."/>
            <person name="Ferres I."/>
            <person name="Bierque E."/>
            <person name="Girault D."/>
            <person name="Soupe-Gilbert M.-E."/>
            <person name="Picardeau M."/>
            <person name="Goarant C."/>
        </authorList>
    </citation>
    <scope>NUCLEOTIDE SEQUENCE [LARGE SCALE GENOMIC DNA]</scope>
    <source>
        <strain evidence="2 3">ES4-C-A1</strain>
    </source>
</reference>
<dbReference type="Gene3D" id="1.20.1640.10">
    <property type="entry name" value="Multidrug efflux transporter AcrB transmembrane domain"/>
    <property type="match status" value="2"/>
</dbReference>
<dbReference type="PANTHER" id="PTHR32063:SF0">
    <property type="entry name" value="SWARMING MOTILITY PROTEIN SWRC"/>
    <property type="match status" value="1"/>
</dbReference>
<keyword evidence="1" id="KW-0812">Transmembrane</keyword>
<evidence type="ECO:0000256" key="1">
    <source>
        <dbReference type="SAM" id="Phobius"/>
    </source>
</evidence>